<keyword evidence="2" id="KW-0349">Heme</keyword>
<evidence type="ECO:0000256" key="1">
    <source>
        <dbReference type="ARBA" id="ARBA00010617"/>
    </source>
</evidence>
<dbReference type="Gene3D" id="1.10.630.10">
    <property type="entry name" value="Cytochrome P450"/>
    <property type="match status" value="1"/>
</dbReference>
<keyword evidence="4" id="KW-1185">Reference proteome</keyword>
<dbReference type="PANTHER" id="PTHR46696">
    <property type="entry name" value="P450, PUTATIVE (EUROFUNG)-RELATED"/>
    <property type="match status" value="1"/>
</dbReference>
<protein>
    <submittedName>
        <fullName evidence="3">Cytochrome P450</fullName>
    </submittedName>
</protein>
<dbReference type="RefSeq" id="WP_340233452.1">
    <property type="nucleotide sequence ID" value="NZ_JBBEWC010000001.1"/>
</dbReference>
<name>A0ABW5JFA2_9BACT</name>
<organism evidence="3 4">
    <name type="scientific">Emticicia soli</name>
    <dbReference type="NCBI Taxonomy" id="2027878"/>
    <lineage>
        <taxon>Bacteria</taxon>
        <taxon>Pseudomonadati</taxon>
        <taxon>Bacteroidota</taxon>
        <taxon>Cytophagia</taxon>
        <taxon>Cytophagales</taxon>
        <taxon>Leadbetterellaceae</taxon>
        <taxon>Emticicia</taxon>
    </lineage>
</organism>
<reference evidence="4" key="1">
    <citation type="journal article" date="2019" name="Int. J. Syst. Evol. Microbiol.">
        <title>The Global Catalogue of Microorganisms (GCM) 10K type strain sequencing project: providing services to taxonomists for standard genome sequencing and annotation.</title>
        <authorList>
            <consortium name="The Broad Institute Genomics Platform"/>
            <consortium name="The Broad Institute Genome Sequencing Center for Infectious Disease"/>
            <person name="Wu L."/>
            <person name="Ma J."/>
        </authorList>
    </citation>
    <scope>NUCLEOTIDE SEQUENCE [LARGE SCALE GENOMIC DNA]</scope>
    <source>
        <strain evidence="4">KCTC 52344</strain>
    </source>
</reference>
<dbReference type="CDD" id="cd00302">
    <property type="entry name" value="cytochrome_P450"/>
    <property type="match status" value="1"/>
</dbReference>
<dbReference type="SUPFAM" id="SSF48264">
    <property type="entry name" value="Cytochrome P450"/>
    <property type="match status" value="1"/>
</dbReference>
<gene>
    <name evidence="3" type="ORF">ACFSR2_21685</name>
</gene>
<dbReference type="InterPro" id="IPR017972">
    <property type="entry name" value="Cyt_P450_CS"/>
</dbReference>
<proteinExistence type="inferred from homology"/>
<evidence type="ECO:0000256" key="2">
    <source>
        <dbReference type="RuleBase" id="RU000461"/>
    </source>
</evidence>
<keyword evidence="2" id="KW-0479">Metal-binding</keyword>
<dbReference type="Proteomes" id="UP001597510">
    <property type="component" value="Unassembled WGS sequence"/>
</dbReference>
<dbReference type="PRINTS" id="PR00359">
    <property type="entry name" value="BP450"/>
</dbReference>
<dbReference type="EMBL" id="JBHULC010000038">
    <property type="protein sequence ID" value="MFD2523525.1"/>
    <property type="molecule type" value="Genomic_DNA"/>
</dbReference>
<accession>A0ABW5JFA2</accession>
<comment type="similarity">
    <text evidence="1 2">Belongs to the cytochrome P450 family.</text>
</comment>
<dbReference type="InterPro" id="IPR001128">
    <property type="entry name" value="Cyt_P450"/>
</dbReference>
<dbReference type="InterPro" id="IPR002397">
    <property type="entry name" value="Cyt_P450_B"/>
</dbReference>
<comment type="caution">
    <text evidence="3">The sequence shown here is derived from an EMBL/GenBank/DDBJ whole genome shotgun (WGS) entry which is preliminary data.</text>
</comment>
<sequence length="415" mass="47434">MDNQQAKLVKWNPSSAEYNHNPYLNLAECREYNPIQQGIYGEWVLFRYEHIKQLLRDPSCITADLSGFFEKKEPVILKNTNQCPFLSKTTKKWLMYLDGDDHKVARELVERALKSYDLEQHVNESLDKWFAEFFNEEKPDLASVVSVLPSLVFVSFYQPTSDEWKSYEHLKKISHSLASSQDVYVSIKKYQAYNADAEWIFTTISKDFDNDELTESALVKTLKRINAEMGSPFSKDELVSVITIMFFGALETTVDSVTTGILEFFKDPSLIDYVLNADAKQINIFAEELLRFAAPQQYTIRINPQPIEIEGIVIPANSKIFLSLASANRDPAVFENPEQIVPDRSYNPHLTFGSGSHTCVGAKLARLELRTLLKPLAKIIKGYSLEEGVEIEWQRGIFMRGVKNLFSVKNQVNGN</sequence>
<dbReference type="PROSITE" id="PS00086">
    <property type="entry name" value="CYTOCHROME_P450"/>
    <property type="match status" value="1"/>
</dbReference>
<evidence type="ECO:0000313" key="4">
    <source>
        <dbReference type="Proteomes" id="UP001597510"/>
    </source>
</evidence>
<dbReference type="InterPro" id="IPR036396">
    <property type="entry name" value="Cyt_P450_sf"/>
</dbReference>
<dbReference type="Pfam" id="PF00067">
    <property type="entry name" value="p450"/>
    <property type="match status" value="1"/>
</dbReference>
<keyword evidence="2" id="KW-0560">Oxidoreductase</keyword>
<dbReference type="PANTHER" id="PTHR46696:SF1">
    <property type="entry name" value="CYTOCHROME P450 YJIB-RELATED"/>
    <property type="match status" value="1"/>
</dbReference>
<evidence type="ECO:0000313" key="3">
    <source>
        <dbReference type="EMBL" id="MFD2523525.1"/>
    </source>
</evidence>
<keyword evidence="2" id="KW-0408">Iron</keyword>
<keyword evidence="2" id="KW-0503">Monooxygenase</keyword>